<keyword evidence="3" id="KW-0032">Aminotransferase</keyword>
<evidence type="ECO:0000313" key="9">
    <source>
        <dbReference type="Proteomes" id="UP000784294"/>
    </source>
</evidence>
<dbReference type="CDD" id="cd00609">
    <property type="entry name" value="AAT_like"/>
    <property type="match status" value="1"/>
</dbReference>
<dbReference type="InterPro" id="IPR015421">
    <property type="entry name" value="PyrdxlP-dep_Trfase_major"/>
</dbReference>
<comment type="pathway">
    <text evidence="6">Amino-acid degradation; L-kynurenine degradation; kynurenate from L-kynurenine: step 1/2.</text>
</comment>
<reference evidence="8" key="1">
    <citation type="submission" date="2018-11" db="EMBL/GenBank/DDBJ databases">
        <authorList>
            <consortium name="Pathogen Informatics"/>
        </authorList>
    </citation>
    <scope>NUCLEOTIDE SEQUENCE</scope>
</reference>
<dbReference type="PANTHER" id="PTHR43807:SF20">
    <property type="entry name" value="FI04487P"/>
    <property type="match status" value="1"/>
</dbReference>
<dbReference type="InterPro" id="IPR004839">
    <property type="entry name" value="Aminotransferase_I/II_large"/>
</dbReference>
<gene>
    <name evidence="8" type="ORF">PXEA_LOCUS29761</name>
</gene>
<dbReference type="Proteomes" id="UP000784294">
    <property type="component" value="Unassembled WGS sequence"/>
</dbReference>
<sequence length="289" mass="32300">MTVKLDHTRYHIDTRIGHPRLVQVLSELYTPLLGCSVDHLAGISPELAANTFASLNRSIEPMSEILVSLGAYGSLSAVMHAFLDQDDEVLIIEPAFDCYVPQAKMAGAKPESKGTDCPSSGDWKLDFEEMEAKITPKCKMIVLNSPNNPLGKVFTMEELKNLANICIRHNLLCVSDEVYEWLVYPPNKHIKIASLPGMWARTLTIGSAGKTFSVTGWKLGWTVGPKNLIEAMQLHQQNTIYTCPTPLQVAHLLFLNIFIKYESFAFFVKQTFGLLKMNHEKTFFCCSSV</sequence>
<keyword evidence="9" id="KW-1185">Reference proteome</keyword>
<dbReference type="OrthoDB" id="2414662at2759"/>
<evidence type="ECO:0000256" key="4">
    <source>
        <dbReference type="ARBA" id="ARBA00022679"/>
    </source>
</evidence>
<feature type="domain" description="Aminotransferase class I/classII large" evidence="7">
    <location>
        <begin position="58"/>
        <end position="253"/>
    </location>
</feature>
<proteinExistence type="inferred from homology"/>
<comment type="caution">
    <text evidence="8">The sequence shown here is derived from an EMBL/GenBank/DDBJ whole genome shotgun (WGS) entry which is preliminary data.</text>
</comment>
<accession>A0A448XGW7</accession>
<evidence type="ECO:0000313" key="8">
    <source>
        <dbReference type="EMBL" id="VEL36321.1"/>
    </source>
</evidence>
<dbReference type="Gene3D" id="3.40.640.10">
    <property type="entry name" value="Type I PLP-dependent aspartate aminotransferase-like (Major domain)"/>
    <property type="match status" value="1"/>
</dbReference>
<dbReference type="EMBL" id="CAAALY010251941">
    <property type="protein sequence ID" value="VEL36321.1"/>
    <property type="molecule type" value="Genomic_DNA"/>
</dbReference>
<evidence type="ECO:0000256" key="2">
    <source>
        <dbReference type="ARBA" id="ARBA00007441"/>
    </source>
</evidence>
<dbReference type="Pfam" id="PF00155">
    <property type="entry name" value="Aminotran_1_2"/>
    <property type="match status" value="1"/>
</dbReference>
<keyword evidence="4" id="KW-0808">Transferase</keyword>
<dbReference type="GO" id="GO:0005739">
    <property type="term" value="C:mitochondrion"/>
    <property type="evidence" value="ECO:0007669"/>
    <property type="project" value="TreeGrafter"/>
</dbReference>
<dbReference type="GO" id="GO:0016212">
    <property type="term" value="F:kynurenine-oxoglutarate transaminase activity"/>
    <property type="evidence" value="ECO:0007669"/>
    <property type="project" value="TreeGrafter"/>
</dbReference>
<evidence type="ECO:0000259" key="7">
    <source>
        <dbReference type="Pfam" id="PF00155"/>
    </source>
</evidence>
<dbReference type="AlphaFoldDB" id="A0A448XGW7"/>
<dbReference type="SUPFAM" id="SSF53383">
    <property type="entry name" value="PLP-dependent transferases"/>
    <property type="match status" value="1"/>
</dbReference>
<dbReference type="InterPro" id="IPR015424">
    <property type="entry name" value="PyrdxlP-dep_Trfase"/>
</dbReference>
<protein>
    <recommendedName>
        <fullName evidence="7">Aminotransferase class I/classII large domain-containing protein</fullName>
    </recommendedName>
</protein>
<evidence type="ECO:0000256" key="1">
    <source>
        <dbReference type="ARBA" id="ARBA00001933"/>
    </source>
</evidence>
<dbReference type="PANTHER" id="PTHR43807">
    <property type="entry name" value="FI04487P"/>
    <property type="match status" value="1"/>
</dbReference>
<keyword evidence="5" id="KW-0663">Pyridoxal phosphate</keyword>
<evidence type="ECO:0000256" key="5">
    <source>
        <dbReference type="ARBA" id="ARBA00022898"/>
    </source>
</evidence>
<name>A0A448XGW7_9PLAT</name>
<dbReference type="GO" id="GO:0097053">
    <property type="term" value="P:L-kynurenine catabolic process"/>
    <property type="evidence" value="ECO:0007669"/>
    <property type="project" value="UniProtKB-UniPathway"/>
</dbReference>
<dbReference type="InterPro" id="IPR051326">
    <property type="entry name" value="Kynurenine-oxoglutarate_AT"/>
</dbReference>
<comment type="similarity">
    <text evidence="2">Belongs to the class-I pyridoxal-phosphate-dependent aminotransferase family.</text>
</comment>
<organism evidence="8 9">
    <name type="scientific">Protopolystoma xenopodis</name>
    <dbReference type="NCBI Taxonomy" id="117903"/>
    <lineage>
        <taxon>Eukaryota</taxon>
        <taxon>Metazoa</taxon>
        <taxon>Spiralia</taxon>
        <taxon>Lophotrochozoa</taxon>
        <taxon>Platyhelminthes</taxon>
        <taxon>Monogenea</taxon>
        <taxon>Polyopisthocotylea</taxon>
        <taxon>Polystomatidea</taxon>
        <taxon>Polystomatidae</taxon>
        <taxon>Protopolystoma</taxon>
    </lineage>
</organism>
<dbReference type="UniPathway" id="UPA00334">
    <property type="reaction ID" value="UER00726"/>
</dbReference>
<dbReference type="GO" id="GO:0030170">
    <property type="term" value="F:pyridoxal phosphate binding"/>
    <property type="evidence" value="ECO:0007669"/>
    <property type="project" value="InterPro"/>
</dbReference>
<evidence type="ECO:0000256" key="6">
    <source>
        <dbReference type="ARBA" id="ARBA00024016"/>
    </source>
</evidence>
<dbReference type="FunFam" id="3.40.640.10:FF:000024">
    <property type="entry name" value="Kynurenine--oxoglutarate transaminase 3"/>
    <property type="match status" value="1"/>
</dbReference>
<evidence type="ECO:0000256" key="3">
    <source>
        <dbReference type="ARBA" id="ARBA00022576"/>
    </source>
</evidence>
<comment type="cofactor">
    <cofactor evidence="1">
        <name>pyridoxal 5'-phosphate</name>
        <dbReference type="ChEBI" id="CHEBI:597326"/>
    </cofactor>
</comment>